<sequence length="147" mass="17083">MLHIILQHTNAHGAMKRGREWVNVALMELHSVPGLLLYLGVTKSGHERVRSFWQQGFFSRPLCLATMSGTRFQDILAMLCFDDRKTRSQRKVSDKFAPIREIFDMFAQACRRYFSPSESVTIDEQLVAFRGKCSFKQYMPKSQQNMD</sequence>
<proteinExistence type="predicted"/>
<dbReference type="OMA" id="LHETTAC"/>
<dbReference type="Proteomes" id="UP000694845">
    <property type="component" value="Unplaced"/>
</dbReference>
<gene>
    <name evidence="3" type="primary">LOC110983889</name>
</gene>
<dbReference type="RefSeq" id="XP_022099221.1">
    <property type="nucleotide sequence ID" value="XM_022243529.1"/>
</dbReference>
<dbReference type="OrthoDB" id="8123139at2759"/>
<organism evidence="2 3">
    <name type="scientific">Acanthaster planci</name>
    <name type="common">Crown-of-thorns starfish</name>
    <dbReference type="NCBI Taxonomy" id="133434"/>
    <lineage>
        <taxon>Eukaryota</taxon>
        <taxon>Metazoa</taxon>
        <taxon>Echinodermata</taxon>
        <taxon>Eleutherozoa</taxon>
        <taxon>Asterozoa</taxon>
        <taxon>Asteroidea</taxon>
        <taxon>Valvatacea</taxon>
        <taxon>Valvatida</taxon>
        <taxon>Acanthasteridae</taxon>
        <taxon>Acanthaster</taxon>
    </lineage>
</organism>
<evidence type="ECO:0000313" key="2">
    <source>
        <dbReference type="Proteomes" id="UP000694845"/>
    </source>
</evidence>
<dbReference type="GeneID" id="110983889"/>
<reference evidence="3" key="1">
    <citation type="submission" date="2025-08" db="UniProtKB">
        <authorList>
            <consortium name="RefSeq"/>
        </authorList>
    </citation>
    <scope>IDENTIFICATION</scope>
</reference>
<dbReference type="AlphaFoldDB" id="A0A8B7Z7E0"/>
<feature type="domain" description="PiggyBac transposable element-derived protein" evidence="1">
    <location>
        <begin position="4"/>
        <end position="144"/>
    </location>
</feature>
<name>A0A8B7Z7E0_ACAPL</name>
<protein>
    <submittedName>
        <fullName evidence="3">PiggyBac transposable element-derived protein 4-like</fullName>
    </submittedName>
</protein>
<dbReference type="PANTHER" id="PTHR46599">
    <property type="entry name" value="PIGGYBAC TRANSPOSABLE ELEMENT-DERIVED PROTEIN 4"/>
    <property type="match status" value="1"/>
</dbReference>
<dbReference type="PANTHER" id="PTHR46599:SF6">
    <property type="entry name" value="DUAL SPECIFICITY PHOSPHATASE 26"/>
    <property type="match status" value="1"/>
</dbReference>
<evidence type="ECO:0000259" key="1">
    <source>
        <dbReference type="Pfam" id="PF13843"/>
    </source>
</evidence>
<keyword evidence="2" id="KW-1185">Reference proteome</keyword>
<dbReference type="Pfam" id="PF13843">
    <property type="entry name" value="DDE_Tnp_1_7"/>
    <property type="match status" value="1"/>
</dbReference>
<accession>A0A8B7Z7E0</accession>
<evidence type="ECO:0000313" key="3">
    <source>
        <dbReference type="RefSeq" id="XP_022099221.1"/>
    </source>
</evidence>
<dbReference type="KEGG" id="aplc:110983889"/>
<dbReference type="InterPro" id="IPR029526">
    <property type="entry name" value="PGBD"/>
</dbReference>